<gene>
    <name evidence="2" type="ORF">TSPI_01889</name>
</gene>
<keyword evidence="3" id="KW-1185">Reference proteome</keyword>
<protein>
    <submittedName>
        <fullName evidence="2">Trehalase</fullName>
    </submittedName>
</protein>
<proteinExistence type="predicted"/>
<evidence type="ECO:0000313" key="2">
    <source>
        <dbReference type="EMBL" id="KAL1232221.1"/>
    </source>
</evidence>
<name>A0ABR3K7Q3_TRISP</name>
<feature type="transmembrane region" description="Helical" evidence="1">
    <location>
        <begin position="65"/>
        <end position="87"/>
    </location>
</feature>
<accession>A0ABR3K7Q3</accession>
<dbReference type="EMBL" id="JBEUSY010000451">
    <property type="protein sequence ID" value="KAL1232221.1"/>
    <property type="molecule type" value="Genomic_DNA"/>
</dbReference>
<dbReference type="Proteomes" id="UP001558632">
    <property type="component" value="Unassembled WGS sequence"/>
</dbReference>
<sequence>MSQKDKKCLEYPLEILQQTVAICTALHDDHTHSTRRQQLLHDHTSQRKFGHPLSRDNHRPPVWRLLFSSMLPARIPAAAVAQCPLSISDDPWNHPRMPGMASLTCIAFVGIFAGSLRFQHKYKNTS</sequence>
<evidence type="ECO:0000256" key="1">
    <source>
        <dbReference type="SAM" id="Phobius"/>
    </source>
</evidence>
<reference evidence="2 3" key="1">
    <citation type="submission" date="2024-07" db="EMBL/GenBank/DDBJ databases">
        <title>Enhanced genomic and transcriptomic resources for Trichinella pseudospiralis and T. spiralis underpin the discovery of pronounced molecular differences between stages and species.</title>
        <authorList>
            <person name="Pasi K.K."/>
            <person name="La Rosa G."/>
            <person name="Gomez-Morales M.A."/>
            <person name="Tosini F."/>
            <person name="Sumanam S."/>
            <person name="Young N.D."/>
            <person name="Chang B.C."/>
            <person name="Robin G.B."/>
        </authorList>
    </citation>
    <scope>NUCLEOTIDE SEQUENCE [LARGE SCALE GENOMIC DNA]</scope>
    <source>
        <strain evidence="2">ISS534</strain>
    </source>
</reference>
<keyword evidence="1" id="KW-1133">Transmembrane helix</keyword>
<keyword evidence="1" id="KW-0812">Transmembrane</keyword>
<organism evidence="2 3">
    <name type="scientific">Trichinella spiralis</name>
    <name type="common">Trichina worm</name>
    <dbReference type="NCBI Taxonomy" id="6334"/>
    <lineage>
        <taxon>Eukaryota</taxon>
        <taxon>Metazoa</taxon>
        <taxon>Ecdysozoa</taxon>
        <taxon>Nematoda</taxon>
        <taxon>Enoplea</taxon>
        <taxon>Dorylaimia</taxon>
        <taxon>Trichinellida</taxon>
        <taxon>Trichinellidae</taxon>
        <taxon>Trichinella</taxon>
    </lineage>
</organism>
<keyword evidence="1" id="KW-0472">Membrane</keyword>
<evidence type="ECO:0000313" key="3">
    <source>
        <dbReference type="Proteomes" id="UP001558632"/>
    </source>
</evidence>
<feature type="transmembrane region" description="Helical" evidence="1">
    <location>
        <begin position="99"/>
        <end position="118"/>
    </location>
</feature>
<comment type="caution">
    <text evidence="2">The sequence shown here is derived from an EMBL/GenBank/DDBJ whole genome shotgun (WGS) entry which is preliminary data.</text>
</comment>